<keyword evidence="1" id="KW-0812">Transmembrane</keyword>
<evidence type="ECO:0000256" key="1">
    <source>
        <dbReference type="SAM" id="Phobius"/>
    </source>
</evidence>
<dbReference type="AlphaFoldDB" id="A0A9P1STF2"/>
<dbReference type="Proteomes" id="UP000365297">
    <property type="component" value="Unassembled WGS sequence"/>
</dbReference>
<sequence>MDSIFAILGILGFLVGIVWLIVNLFRKKQKKIPMIILIAGFSLFLIGLIMGTSAINEKNSKENGYKIVETTKKENIKQNYYRVTLKNTSEKNIEKNLNDIIDDNKDLNSIFIYFHKPPENKDSKFGDLIATYKHAYTDDGTIQIGADGPGETIKN</sequence>
<protein>
    <submittedName>
        <fullName evidence="2">Uncharacterized protein</fullName>
    </submittedName>
</protein>
<proteinExistence type="predicted"/>
<gene>
    <name evidence="2" type="ORF">ARY78_10315</name>
</gene>
<evidence type="ECO:0000313" key="3">
    <source>
        <dbReference type="Proteomes" id="UP000365297"/>
    </source>
</evidence>
<feature type="transmembrane region" description="Helical" evidence="1">
    <location>
        <begin position="6"/>
        <end position="25"/>
    </location>
</feature>
<keyword evidence="1" id="KW-0472">Membrane</keyword>
<reference evidence="2 3" key="1">
    <citation type="submission" date="2018-06" db="EMBL/GenBank/DDBJ databases">
        <authorList>
            <consortium name="GenomeTrakr: Next Generation Sequencing Network for Food Pathogen Tracability"/>
        </authorList>
    </citation>
    <scope>NUCLEOTIDE SEQUENCE [LARGE SCALE GENOMIC DNA]</scope>
    <source>
        <strain evidence="2 3">FDA00007096</strain>
    </source>
</reference>
<name>A0A9P1STF2_LISMN</name>
<organism evidence="2 3">
    <name type="scientific">Listeria monocytogenes</name>
    <dbReference type="NCBI Taxonomy" id="1639"/>
    <lineage>
        <taxon>Bacteria</taxon>
        <taxon>Bacillati</taxon>
        <taxon>Bacillota</taxon>
        <taxon>Bacilli</taxon>
        <taxon>Bacillales</taxon>
        <taxon>Listeriaceae</taxon>
        <taxon>Listeria</taxon>
    </lineage>
</organism>
<feature type="transmembrane region" description="Helical" evidence="1">
    <location>
        <begin position="32"/>
        <end position="51"/>
    </location>
</feature>
<dbReference type="RefSeq" id="WP_161457159.1">
    <property type="nucleotide sequence ID" value="NZ_JACOEW010000004.1"/>
</dbReference>
<evidence type="ECO:0000313" key="2">
    <source>
        <dbReference type="EMBL" id="EAC5550823.1"/>
    </source>
</evidence>
<keyword evidence="1" id="KW-1133">Transmembrane helix</keyword>
<comment type="caution">
    <text evidence="2">The sequence shown here is derived from an EMBL/GenBank/DDBJ whole genome shotgun (WGS) entry which is preliminary data.</text>
</comment>
<dbReference type="EMBL" id="AAAIXK010000005">
    <property type="protein sequence ID" value="EAC5550823.1"/>
    <property type="molecule type" value="Genomic_DNA"/>
</dbReference>
<accession>A0A9P1STF2</accession>